<dbReference type="GO" id="GO:0016853">
    <property type="term" value="F:isomerase activity"/>
    <property type="evidence" value="ECO:0007669"/>
    <property type="project" value="InterPro"/>
</dbReference>
<dbReference type="Pfam" id="PF18678">
    <property type="entry name" value="AOC_like"/>
    <property type="match status" value="1"/>
</dbReference>
<reference evidence="2 3" key="1">
    <citation type="journal article" date="2007" name="Genome Res.">
        <title>Genome characteristics of facultatively symbiotic Frankia sp. strains reflect host range and host plant biogeography.</title>
        <authorList>
            <person name="Normand P."/>
            <person name="Lapierre P."/>
            <person name="Tisa L.S."/>
            <person name="Gogarten J.P."/>
            <person name="Alloisio N."/>
            <person name="Bagnarol E."/>
            <person name="Bassi C.A."/>
            <person name="Berry A.M."/>
            <person name="Bickhart D.M."/>
            <person name="Choisne N."/>
            <person name="Couloux A."/>
            <person name="Cournoyer B."/>
            <person name="Cruveiller S."/>
            <person name="Daubin V."/>
            <person name="Demange N."/>
            <person name="Francino M.P."/>
            <person name="Goltsman E."/>
            <person name="Huang Y."/>
            <person name="Kopp O.R."/>
            <person name="Labarre L."/>
            <person name="Lapidus A."/>
            <person name="Lavire C."/>
            <person name="Marechal J."/>
            <person name="Martinez M."/>
            <person name="Mastronunzio J.E."/>
            <person name="Mullin B.C."/>
            <person name="Niemann J."/>
            <person name="Pujic P."/>
            <person name="Rawnsley T."/>
            <person name="Rouy Z."/>
            <person name="Schenowitz C."/>
            <person name="Sellstedt A."/>
            <person name="Tavares F."/>
            <person name="Tomkins J.P."/>
            <person name="Vallenet D."/>
            <person name="Valverde C."/>
            <person name="Wall L.G."/>
            <person name="Wang Y."/>
            <person name="Medigue C."/>
            <person name="Benson D.R."/>
        </authorList>
    </citation>
    <scope>NUCLEOTIDE SEQUENCE [LARGE SCALE GENOMIC DNA]</scope>
    <source>
        <strain evidence="3">DSM 45986 / CECT 9034 / ACN14a</strain>
    </source>
</reference>
<dbReference type="STRING" id="326424.FRAAL4082"/>
<dbReference type="GO" id="GO:0017000">
    <property type="term" value="P:antibiotic biosynthetic process"/>
    <property type="evidence" value="ECO:0007669"/>
    <property type="project" value="InterPro"/>
</dbReference>
<dbReference type="EMBL" id="CT573213">
    <property type="protein sequence ID" value="CAJ62724.1"/>
    <property type="molecule type" value="Genomic_DNA"/>
</dbReference>
<dbReference type="AlphaFoldDB" id="Q0RIE5"/>
<protein>
    <recommendedName>
        <fullName evidence="1">Allene oxide cyclase barrel-like domain-containing protein</fullName>
    </recommendedName>
</protein>
<keyword evidence="3" id="KW-1185">Reference proteome</keyword>
<evidence type="ECO:0000259" key="1">
    <source>
        <dbReference type="Pfam" id="PF18678"/>
    </source>
</evidence>
<name>Q0RIE5_FRAAA</name>
<dbReference type="HOGENOM" id="CLU_1956377_0_0_11"/>
<sequence length="128" mass="13727">MTAYQSTNDDLTGATPTENDVATVELDIFAPDGTLLGRTVGGGRMLYQQADDGHYIAYFGEEISLLDGNVVRSGGLVDDARLTAGEPATFPAVVVDGPLRGAIGYRQFRPLVKETHDTYISSIVLYGR</sequence>
<evidence type="ECO:0000313" key="2">
    <source>
        <dbReference type="EMBL" id="CAJ62724.1"/>
    </source>
</evidence>
<dbReference type="InterPro" id="IPR041013">
    <property type="entry name" value="AOC-like"/>
</dbReference>
<organism evidence="2 3">
    <name type="scientific">Frankia alni (strain DSM 45986 / CECT 9034 / ACN14a)</name>
    <dbReference type="NCBI Taxonomy" id="326424"/>
    <lineage>
        <taxon>Bacteria</taxon>
        <taxon>Bacillati</taxon>
        <taxon>Actinomycetota</taxon>
        <taxon>Actinomycetes</taxon>
        <taxon>Frankiales</taxon>
        <taxon>Frankiaceae</taxon>
        <taxon>Frankia</taxon>
    </lineage>
</organism>
<dbReference type="OrthoDB" id="3694417at2"/>
<dbReference type="Proteomes" id="UP000000657">
    <property type="component" value="Chromosome"/>
</dbReference>
<dbReference type="eggNOG" id="ENOG5033TVW">
    <property type="taxonomic scope" value="Bacteria"/>
</dbReference>
<accession>Q0RIE5</accession>
<feature type="domain" description="Allene oxide cyclase barrel-like" evidence="1">
    <location>
        <begin position="1"/>
        <end position="125"/>
    </location>
</feature>
<gene>
    <name evidence="2" type="ordered locus">FRAAL4082</name>
</gene>
<proteinExistence type="predicted"/>
<dbReference type="KEGG" id="fal:FRAAL4082"/>
<evidence type="ECO:0000313" key="3">
    <source>
        <dbReference type="Proteomes" id="UP000000657"/>
    </source>
</evidence>